<evidence type="ECO:0000256" key="5">
    <source>
        <dbReference type="ARBA" id="ARBA00023136"/>
    </source>
</evidence>
<dbReference type="PANTHER" id="PTHR12428:SF65">
    <property type="entry name" value="CYTOCHROME C OXIDASE ASSEMBLY PROTEIN COX18, MITOCHONDRIAL"/>
    <property type="match status" value="1"/>
</dbReference>
<dbReference type="HOGENOM" id="CLU_029282_2_3_1"/>
<dbReference type="AlphaFoldDB" id="A0A0C3PK77"/>
<dbReference type="Pfam" id="PF02096">
    <property type="entry name" value="60KD_IMP"/>
    <property type="match status" value="1"/>
</dbReference>
<proteinExistence type="inferred from homology"/>
<evidence type="ECO:0000256" key="6">
    <source>
        <dbReference type="RuleBase" id="RU003945"/>
    </source>
</evidence>
<organism evidence="9 10">
    <name type="scientific">Phlebiopsis gigantea (strain 11061_1 CR5-6)</name>
    <name type="common">White-rot fungus</name>
    <name type="synonym">Peniophora gigantea</name>
    <dbReference type="NCBI Taxonomy" id="745531"/>
    <lineage>
        <taxon>Eukaryota</taxon>
        <taxon>Fungi</taxon>
        <taxon>Dikarya</taxon>
        <taxon>Basidiomycota</taxon>
        <taxon>Agaricomycotina</taxon>
        <taxon>Agaricomycetes</taxon>
        <taxon>Polyporales</taxon>
        <taxon>Phanerochaetaceae</taxon>
        <taxon>Phlebiopsis</taxon>
    </lineage>
</organism>
<gene>
    <name evidence="9" type="ORF">PHLGIDRAFT_90639</name>
</gene>
<comment type="similarity">
    <text evidence="2 6">Belongs to the OXA1/ALB3/YidC family.</text>
</comment>
<dbReference type="Proteomes" id="UP000053257">
    <property type="component" value="Unassembled WGS sequence"/>
</dbReference>
<sequence length="220" mass="24343">MAPHQAEFEKLRDEISRAARTKEQGAMQRAVLKQQSLYKKIGVSVPGMLVPPFAQIPVTLGMFFGVKRLCELPVPQLKDSGVAYFSDLTVADPTYVLPIVATAGMNWMLSLGMRDMSASAHVPHIINLFRGLSFFGFFFMVNLPAGTVVYLTTGIVCMAVQSLVLRIPAVRLSLGLPLRPAGEGLKPASMMDSIQYAKQYWEDQKKHAMEKARADAARRR</sequence>
<dbReference type="GO" id="GO:0032977">
    <property type="term" value="F:membrane insertase activity"/>
    <property type="evidence" value="ECO:0007669"/>
    <property type="project" value="InterPro"/>
</dbReference>
<dbReference type="GO" id="GO:0032979">
    <property type="term" value="P:protein insertion into mitochondrial inner membrane from matrix"/>
    <property type="evidence" value="ECO:0007669"/>
    <property type="project" value="TreeGrafter"/>
</dbReference>
<keyword evidence="5 7" id="KW-0472">Membrane</keyword>
<evidence type="ECO:0000256" key="4">
    <source>
        <dbReference type="ARBA" id="ARBA00022989"/>
    </source>
</evidence>
<feature type="domain" description="Membrane insertase YidC/Oxa/ALB C-terminal" evidence="8">
    <location>
        <begin position="7"/>
        <end position="165"/>
    </location>
</feature>
<dbReference type="OrthoDB" id="2148490at2759"/>
<evidence type="ECO:0000256" key="2">
    <source>
        <dbReference type="ARBA" id="ARBA00009877"/>
    </source>
</evidence>
<keyword evidence="4 7" id="KW-1133">Transmembrane helix</keyword>
<name>A0A0C3PK77_PHLG1</name>
<evidence type="ECO:0000256" key="7">
    <source>
        <dbReference type="SAM" id="Phobius"/>
    </source>
</evidence>
<dbReference type="GO" id="GO:0005743">
    <property type="term" value="C:mitochondrial inner membrane"/>
    <property type="evidence" value="ECO:0007669"/>
    <property type="project" value="TreeGrafter"/>
</dbReference>
<dbReference type="STRING" id="745531.A0A0C3PK77"/>
<dbReference type="InterPro" id="IPR028055">
    <property type="entry name" value="YidC/Oxa/ALB_C"/>
</dbReference>
<keyword evidence="3 6" id="KW-0812">Transmembrane</keyword>
<protein>
    <recommendedName>
        <fullName evidence="8">Membrane insertase YidC/Oxa/ALB C-terminal domain-containing protein</fullName>
    </recommendedName>
</protein>
<dbReference type="EMBL" id="KN840513">
    <property type="protein sequence ID" value="KIP06673.1"/>
    <property type="molecule type" value="Genomic_DNA"/>
</dbReference>
<feature type="transmembrane region" description="Helical" evidence="7">
    <location>
        <begin position="95"/>
        <end position="113"/>
    </location>
</feature>
<dbReference type="PANTHER" id="PTHR12428">
    <property type="entry name" value="OXA1"/>
    <property type="match status" value="1"/>
</dbReference>
<accession>A0A0C3PK77</accession>
<dbReference type="InterPro" id="IPR001708">
    <property type="entry name" value="YidC/ALB3/OXA1/COX18"/>
</dbReference>
<comment type="subcellular location">
    <subcellularLocation>
        <location evidence="1 6">Membrane</location>
        <topology evidence="1 6">Multi-pass membrane protein</topology>
    </subcellularLocation>
</comment>
<evidence type="ECO:0000313" key="10">
    <source>
        <dbReference type="Proteomes" id="UP000053257"/>
    </source>
</evidence>
<evidence type="ECO:0000313" key="9">
    <source>
        <dbReference type="EMBL" id="KIP06673.1"/>
    </source>
</evidence>
<evidence type="ECO:0000256" key="3">
    <source>
        <dbReference type="ARBA" id="ARBA00022692"/>
    </source>
</evidence>
<evidence type="ECO:0000259" key="8">
    <source>
        <dbReference type="Pfam" id="PF02096"/>
    </source>
</evidence>
<evidence type="ECO:0000256" key="1">
    <source>
        <dbReference type="ARBA" id="ARBA00004141"/>
    </source>
</evidence>
<dbReference type="CDD" id="cd20069">
    <property type="entry name" value="5TM_Oxa1-like"/>
    <property type="match status" value="1"/>
</dbReference>
<reference evidence="9 10" key="1">
    <citation type="journal article" date="2014" name="PLoS Genet.">
        <title>Analysis of the Phlebiopsis gigantea genome, transcriptome and secretome provides insight into its pioneer colonization strategies of wood.</title>
        <authorList>
            <person name="Hori C."/>
            <person name="Ishida T."/>
            <person name="Igarashi K."/>
            <person name="Samejima M."/>
            <person name="Suzuki H."/>
            <person name="Master E."/>
            <person name="Ferreira P."/>
            <person name="Ruiz-Duenas F.J."/>
            <person name="Held B."/>
            <person name="Canessa P."/>
            <person name="Larrondo L.F."/>
            <person name="Schmoll M."/>
            <person name="Druzhinina I.S."/>
            <person name="Kubicek C.P."/>
            <person name="Gaskell J.A."/>
            <person name="Kersten P."/>
            <person name="St John F."/>
            <person name="Glasner J."/>
            <person name="Sabat G."/>
            <person name="Splinter BonDurant S."/>
            <person name="Syed K."/>
            <person name="Yadav J."/>
            <person name="Mgbeahuruike A.C."/>
            <person name="Kovalchuk A."/>
            <person name="Asiegbu F.O."/>
            <person name="Lackner G."/>
            <person name="Hoffmeister D."/>
            <person name="Rencoret J."/>
            <person name="Gutierrez A."/>
            <person name="Sun H."/>
            <person name="Lindquist E."/>
            <person name="Barry K."/>
            <person name="Riley R."/>
            <person name="Grigoriev I.V."/>
            <person name="Henrissat B."/>
            <person name="Kues U."/>
            <person name="Berka R.M."/>
            <person name="Martinez A.T."/>
            <person name="Covert S.F."/>
            <person name="Blanchette R.A."/>
            <person name="Cullen D."/>
        </authorList>
    </citation>
    <scope>NUCLEOTIDE SEQUENCE [LARGE SCALE GENOMIC DNA]</scope>
    <source>
        <strain evidence="9 10">11061_1 CR5-6</strain>
    </source>
</reference>
<keyword evidence="10" id="KW-1185">Reference proteome</keyword>